<sequence length="736" mass="83517">MKKLILSFAWLFACSQLWAQARINKPGKQFPTAVAIVIDEQTYIRTQADVDAYKDMLETKEGISAYLIINRWNNPEEVKTILQQLRHEKPLLEGTVLIGNVPIPMIRNAQHMTTALKIDELKYDLYRSSVASDRFYDDSHLQFRFVSRDTKNPQLFYYELTETSPQVIQSDFYSARICPGPHPENQSVAISHFLKKAVAARVKKDALDHLLTFSGPAYNSESMSAWLDENDALKELFPLAYQSPYQHRHLNFRMEDHMKPRLLSELQRNNLDLAIFTNHGLAALQHVNSLSSTDDMDDVLGHMQLFIRSDFRRSVKRGQSPDAAIAALTKKYNITAAWFDNVIGNDSLRIADSLAIAGMDIVPADLAKIAVNPKVMIFNACDNGAYYEEQNMANSYVFNPGNTLVAHANTVNVLQDKWLHEQIGLLTYGVRAGVWAMRTNTLESQLIGDPTWSFTTSGQDLNKAILFDGTKLATWQAMLKSKDPNTQCLALSSIYQIQGKAAGDLLAKTFKTSLSPNVRMQCLALLANIGNDTYREILELALMDNYEMVRRKASDWIAKDGSDRFILPLVRNVIERPNDERIMYTNYKALALMNWDKVKAVVEAEVKAANFIYDKDAYLENWLQRIAKDKATAGKAIVNIRDRSQKDATRWAAIRSLRNGNYHLYVPTLIEVAKDKSETNQYRTGIIEALGWFSTSYQKDQILAACKAISEDTTNDESIVKEAIQTINRLTNWNLH</sequence>
<proteinExistence type="predicted"/>
<feature type="signal peptide" evidence="1">
    <location>
        <begin position="1"/>
        <end position="19"/>
    </location>
</feature>
<protein>
    <submittedName>
        <fullName evidence="2">HEAT repeat domain-containing protein</fullName>
    </submittedName>
</protein>
<name>A0A3E1YGS2_9BACT</name>
<evidence type="ECO:0000313" key="3">
    <source>
        <dbReference type="Proteomes" id="UP000260644"/>
    </source>
</evidence>
<dbReference type="SUPFAM" id="SSF48371">
    <property type="entry name" value="ARM repeat"/>
    <property type="match status" value="1"/>
</dbReference>
<keyword evidence="1" id="KW-0732">Signal</keyword>
<dbReference type="OrthoDB" id="619585at2"/>
<feature type="chain" id="PRO_5017653166" evidence="1">
    <location>
        <begin position="20"/>
        <end position="736"/>
    </location>
</feature>
<evidence type="ECO:0000256" key="1">
    <source>
        <dbReference type="SAM" id="SignalP"/>
    </source>
</evidence>
<dbReference type="EMBL" id="QPMM01000001">
    <property type="protein sequence ID" value="RFS26576.1"/>
    <property type="molecule type" value="Genomic_DNA"/>
</dbReference>
<dbReference type="AlphaFoldDB" id="A0A3E1YGS2"/>
<comment type="caution">
    <text evidence="2">The sequence shown here is derived from an EMBL/GenBank/DDBJ whole genome shotgun (WGS) entry which is preliminary data.</text>
</comment>
<reference evidence="2 3" key="1">
    <citation type="submission" date="2018-07" db="EMBL/GenBank/DDBJ databases">
        <title>Chitinophaga K2CV101002-2 sp. nov., isolated from a monsoon evergreen broad-leaved forest soil.</title>
        <authorList>
            <person name="Lv Y."/>
        </authorList>
    </citation>
    <scope>NUCLEOTIDE SEQUENCE [LARGE SCALE GENOMIC DNA]</scope>
    <source>
        <strain evidence="2 3">GDMCC 1.1288</strain>
    </source>
</reference>
<evidence type="ECO:0000313" key="2">
    <source>
        <dbReference type="EMBL" id="RFS26576.1"/>
    </source>
</evidence>
<dbReference type="RefSeq" id="WP_116973767.1">
    <property type="nucleotide sequence ID" value="NZ_QPMM01000001.1"/>
</dbReference>
<dbReference type="Gene3D" id="1.25.10.10">
    <property type="entry name" value="Leucine-rich Repeat Variant"/>
    <property type="match status" value="1"/>
</dbReference>
<keyword evidence="3" id="KW-1185">Reference proteome</keyword>
<gene>
    <name evidence="2" type="ORF">DVR12_01965</name>
</gene>
<dbReference type="Proteomes" id="UP000260644">
    <property type="component" value="Unassembled WGS sequence"/>
</dbReference>
<dbReference type="InterPro" id="IPR011989">
    <property type="entry name" value="ARM-like"/>
</dbReference>
<organism evidence="2 3">
    <name type="scientific">Chitinophaga silvatica</name>
    <dbReference type="NCBI Taxonomy" id="2282649"/>
    <lineage>
        <taxon>Bacteria</taxon>
        <taxon>Pseudomonadati</taxon>
        <taxon>Bacteroidota</taxon>
        <taxon>Chitinophagia</taxon>
        <taxon>Chitinophagales</taxon>
        <taxon>Chitinophagaceae</taxon>
        <taxon>Chitinophaga</taxon>
    </lineage>
</organism>
<dbReference type="InterPro" id="IPR016024">
    <property type="entry name" value="ARM-type_fold"/>
</dbReference>
<accession>A0A3E1YGS2</accession>